<protein>
    <submittedName>
        <fullName evidence="1">Uncharacterized protein</fullName>
    </submittedName>
</protein>
<sequence length="75" mass="8808">MIKTTYLCNFCENDLEENPSDDHIIHFGMEDYRIDFCNDVCETQFQNECEHHTAETEGMENICYDCGRIVAHPDL</sequence>
<comment type="caution">
    <text evidence="1">The sequence shown here is derived from an EMBL/GenBank/DDBJ whole genome shotgun (WGS) entry which is preliminary data.</text>
</comment>
<organism evidence="1">
    <name type="scientific">marine sediment metagenome</name>
    <dbReference type="NCBI Taxonomy" id="412755"/>
    <lineage>
        <taxon>unclassified sequences</taxon>
        <taxon>metagenomes</taxon>
        <taxon>ecological metagenomes</taxon>
    </lineage>
</organism>
<name>A0A0F9TCQ9_9ZZZZ</name>
<evidence type="ECO:0000313" key="1">
    <source>
        <dbReference type="EMBL" id="KKN76974.1"/>
    </source>
</evidence>
<proteinExistence type="predicted"/>
<dbReference type="AlphaFoldDB" id="A0A0F9TCQ9"/>
<reference evidence="1" key="1">
    <citation type="journal article" date="2015" name="Nature">
        <title>Complex archaea that bridge the gap between prokaryotes and eukaryotes.</title>
        <authorList>
            <person name="Spang A."/>
            <person name="Saw J.H."/>
            <person name="Jorgensen S.L."/>
            <person name="Zaremba-Niedzwiedzka K."/>
            <person name="Martijn J."/>
            <person name="Lind A.E."/>
            <person name="van Eijk R."/>
            <person name="Schleper C."/>
            <person name="Guy L."/>
            <person name="Ettema T.J."/>
        </authorList>
    </citation>
    <scope>NUCLEOTIDE SEQUENCE</scope>
</reference>
<accession>A0A0F9TCQ9</accession>
<dbReference type="EMBL" id="LAZR01000286">
    <property type="protein sequence ID" value="KKN76974.1"/>
    <property type="molecule type" value="Genomic_DNA"/>
</dbReference>
<gene>
    <name evidence="1" type="ORF">LCGC14_0364660</name>
</gene>